<dbReference type="PANTHER" id="PTHR10138">
    <property type="entry name" value="TRYPTOPHAN 2,3-DIOXYGENASE"/>
    <property type="match status" value="1"/>
</dbReference>
<dbReference type="Proteomes" id="UP000189739">
    <property type="component" value="Unassembled WGS sequence"/>
</dbReference>
<dbReference type="PANTHER" id="PTHR10138:SF0">
    <property type="entry name" value="TRYPTOPHAN 2,3-DIOXYGENASE"/>
    <property type="match status" value="1"/>
</dbReference>
<dbReference type="GO" id="GO:0019442">
    <property type="term" value="P:L-tryptophan catabolic process to acetyl-CoA"/>
    <property type="evidence" value="ECO:0007669"/>
    <property type="project" value="TreeGrafter"/>
</dbReference>
<dbReference type="GO" id="GO:0004833">
    <property type="term" value="F:L-tryptophan 2,3-dioxygenase activity"/>
    <property type="evidence" value="ECO:0007669"/>
    <property type="project" value="InterPro"/>
</dbReference>
<evidence type="ECO:0000313" key="2">
    <source>
        <dbReference type="Proteomes" id="UP000189739"/>
    </source>
</evidence>
<dbReference type="SUPFAM" id="SSF140959">
    <property type="entry name" value="Indolic compounds 2,3-dioxygenase-like"/>
    <property type="match status" value="1"/>
</dbReference>
<dbReference type="InterPro" id="IPR004981">
    <property type="entry name" value="Trp_2_3_dOase"/>
</dbReference>
<dbReference type="GO" id="GO:0019441">
    <property type="term" value="P:L-tryptophan catabolic process to kynurenine"/>
    <property type="evidence" value="ECO:0007669"/>
    <property type="project" value="InterPro"/>
</dbReference>
<dbReference type="InterPro" id="IPR037217">
    <property type="entry name" value="Trp/Indoleamine_2_3_dOase-like"/>
</dbReference>
<dbReference type="EMBL" id="MBTF01000023">
    <property type="protein sequence ID" value="OOQ58643.1"/>
    <property type="molecule type" value="Genomic_DNA"/>
</dbReference>
<dbReference type="AlphaFoldDB" id="A0A1S9PCE3"/>
<sequence length="317" mass="37191">MSISPEIEQKLALLQEKYEAMGQDMSSYLDGLLHADFLTYWDYIHLDTLLSLQSPKTPFPDEEIFIMYHQITELYFKLSLHECKQIADAQPLSVEFFTARVQRINRYFEALTNSFEIMVDGMEKEQFLQFRMSLLPASGFQSGQYRMIEIHATDFINLVAKDRREGLRDASIEEQFEYIYWKFGATELSTGKKTLTLKQFEKKYAKTFIEMGNGLTQTNFYHLYKQLAESGADTTLLKEQLRQLDINVNVNWPLSHYKSAVRYLHREPEEIKATGGTNWQKYLPPRFQKRVFYPSLWSAEELDNWGKGWVDKVVSGL</sequence>
<keyword evidence="2" id="KW-1185">Reference proteome</keyword>
<comment type="caution">
    <text evidence="1">The sequence shown here is derived from an EMBL/GenBank/DDBJ whole genome shotgun (WGS) entry which is preliminary data.</text>
</comment>
<dbReference type="OrthoDB" id="9776847at2"/>
<dbReference type="Gene3D" id="1.20.58.480">
    <property type="match status" value="1"/>
</dbReference>
<name>A0A1S9PCE3_9SPHI</name>
<protein>
    <submittedName>
        <fullName evidence="1">Tryptophan 2,3-dioxygenase</fullName>
    </submittedName>
</protein>
<reference evidence="1 2" key="1">
    <citation type="submission" date="2016-07" db="EMBL/GenBank/DDBJ databases">
        <title>Genomic analysis of zinc-resistant bacterium Mucilaginibacter pedocola TBZ30.</title>
        <authorList>
            <person name="Huang J."/>
            <person name="Tang J."/>
        </authorList>
    </citation>
    <scope>NUCLEOTIDE SEQUENCE [LARGE SCALE GENOMIC DNA]</scope>
    <source>
        <strain evidence="1 2">TBZ30</strain>
    </source>
</reference>
<dbReference type="RefSeq" id="WP_078349348.1">
    <property type="nucleotide sequence ID" value="NZ_MBTF01000023.1"/>
</dbReference>
<evidence type="ECO:0000313" key="1">
    <source>
        <dbReference type="EMBL" id="OOQ58643.1"/>
    </source>
</evidence>
<organism evidence="1 2">
    <name type="scientific">Mucilaginibacter pedocola</name>
    <dbReference type="NCBI Taxonomy" id="1792845"/>
    <lineage>
        <taxon>Bacteria</taxon>
        <taxon>Pseudomonadati</taxon>
        <taxon>Bacteroidota</taxon>
        <taxon>Sphingobacteriia</taxon>
        <taxon>Sphingobacteriales</taxon>
        <taxon>Sphingobacteriaceae</taxon>
        <taxon>Mucilaginibacter</taxon>
    </lineage>
</organism>
<gene>
    <name evidence="1" type="ORF">BC343_08230</name>
</gene>
<dbReference type="GO" id="GO:0046872">
    <property type="term" value="F:metal ion binding"/>
    <property type="evidence" value="ECO:0007669"/>
    <property type="project" value="InterPro"/>
</dbReference>
<dbReference type="Pfam" id="PF03301">
    <property type="entry name" value="Trp_dioxygenase"/>
    <property type="match status" value="1"/>
</dbReference>
<accession>A0A1S9PCE3</accession>
<keyword evidence="1" id="KW-0560">Oxidoreductase</keyword>
<dbReference type="GO" id="GO:0020037">
    <property type="term" value="F:heme binding"/>
    <property type="evidence" value="ECO:0007669"/>
    <property type="project" value="InterPro"/>
</dbReference>
<dbReference type="STRING" id="1792845.BC343_08230"/>
<keyword evidence="1" id="KW-0223">Dioxygenase</keyword>
<proteinExistence type="predicted"/>